<accession>A0A8J3DM49</accession>
<dbReference type="FunFam" id="3.20.10.10:FF:000002">
    <property type="entry name" value="D-alanine aminotransferase"/>
    <property type="match status" value="1"/>
</dbReference>
<comment type="function">
    <text evidence="2">Acts on leucine, isoleucine and valine.</text>
</comment>
<keyword evidence="15" id="KW-1185">Reference proteome</keyword>
<dbReference type="AlphaFoldDB" id="A0A8J3DM49"/>
<dbReference type="Pfam" id="PF01063">
    <property type="entry name" value="Aminotran_4"/>
    <property type="match status" value="1"/>
</dbReference>
<evidence type="ECO:0000256" key="3">
    <source>
        <dbReference type="ARBA" id="ARBA00004824"/>
    </source>
</evidence>
<dbReference type="NCBIfam" id="NF005209">
    <property type="entry name" value="PRK06680.1"/>
    <property type="match status" value="1"/>
</dbReference>
<dbReference type="RefSeq" id="WP_189487691.1">
    <property type="nucleotide sequence ID" value="NZ_BMZO01000002.1"/>
</dbReference>
<evidence type="ECO:0000256" key="5">
    <source>
        <dbReference type="ARBA" id="ARBA00005072"/>
    </source>
</evidence>
<proteinExistence type="inferred from homology"/>
<comment type="catalytic activity">
    <reaction evidence="11">
        <text>L-valine + 2-oxoglutarate = 3-methyl-2-oxobutanoate + L-glutamate</text>
        <dbReference type="Rhea" id="RHEA:24813"/>
        <dbReference type="ChEBI" id="CHEBI:11851"/>
        <dbReference type="ChEBI" id="CHEBI:16810"/>
        <dbReference type="ChEBI" id="CHEBI:29985"/>
        <dbReference type="ChEBI" id="CHEBI:57762"/>
        <dbReference type="EC" id="2.6.1.42"/>
    </reaction>
</comment>
<protein>
    <recommendedName>
        <fullName evidence="8">Probable branched-chain-amino-acid aminotransferase</fullName>
        <ecNumber evidence="7">2.6.1.42</ecNumber>
    </recommendedName>
</protein>
<evidence type="ECO:0000256" key="1">
    <source>
        <dbReference type="ARBA" id="ARBA00001933"/>
    </source>
</evidence>
<reference evidence="14" key="1">
    <citation type="journal article" date="2014" name="Int. J. Syst. Evol. Microbiol.">
        <title>Complete genome sequence of Corynebacterium casei LMG S-19264T (=DSM 44701T), isolated from a smear-ripened cheese.</title>
        <authorList>
            <consortium name="US DOE Joint Genome Institute (JGI-PGF)"/>
            <person name="Walter F."/>
            <person name="Albersmeier A."/>
            <person name="Kalinowski J."/>
            <person name="Ruckert C."/>
        </authorList>
    </citation>
    <scope>NUCLEOTIDE SEQUENCE</scope>
    <source>
        <strain evidence="14">KCTC 42097</strain>
    </source>
</reference>
<dbReference type="GO" id="GO:0009082">
    <property type="term" value="P:branched-chain amino acid biosynthetic process"/>
    <property type="evidence" value="ECO:0007669"/>
    <property type="project" value="UniProtKB-KW"/>
</dbReference>
<sequence length="288" mass="31817">MPQADTRIAYVNGAFLPASEASVSIFDRGYLFGDGIYEVAAVIDGKLVDSASHLARLKRSTGEINIKLHLSEEEIENLQRKLIEKNKLKEGLVYLQVTRGTADRDFTYPDDMKPNLTMFTQEKMVSNVAIKTGYAVKSVPDLRWTRRDIKSTCLLAQVLAKQIAKEAGCQEAWMVEDDGLVTEGGSSTAYIVTADDKIITRANSQKTLPGCTRLALLELATEENLAIEERPFSLEEAFAAKEAFVTSASSFVMPVVRIDEKSIGNGEPGPLAMRLRELYIDFAKRTAV</sequence>
<comment type="pathway">
    <text evidence="4">Amino-acid biosynthesis; L-valine biosynthesis; L-valine from pyruvate: step 4/4.</text>
</comment>
<organism evidence="14 15">
    <name type="scientific">Limoniibacter endophyticus</name>
    <dbReference type="NCBI Taxonomy" id="1565040"/>
    <lineage>
        <taxon>Bacteria</taxon>
        <taxon>Pseudomonadati</taxon>
        <taxon>Pseudomonadota</taxon>
        <taxon>Alphaproteobacteria</taxon>
        <taxon>Hyphomicrobiales</taxon>
        <taxon>Bartonellaceae</taxon>
        <taxon>Limoniibacter</taxon>
    </lineage>
</organism>
<comment type="similarity">
    <text evidence="6">Belongs to the class-IV pyridoxal-phosphate-dependent aminotransferase family.</text>
</comment>
<dbReference type="SUPFAM" id="SSF56752">
    <property type="entry name" value="D-aminoacid aminotransferase-like PLP-dependent enzymes"/>
    <property type="match status" value="1"/>
</dbReference>
<gene>
    <name evidence="14" type="primary">dat</name>
    <name evidence="14" type="ORF">GCM10010136_05390</name>
</gene>
<evidence type="ECO:0000256" key="9">
    <source>
        <dbReference type="ARBA" id="ARBA00022898"/>
    </source>
</evidence>
<dbReference type="InterPro" id="IPR043131">
    <property type="entry name" value="BCAT-like_N"/>
</dbReference>
<evidence type="ECO:0000256" key="13">
    <source>
        <dbReference type="ARBA" id="ARBA00049229"/>
    </source>
</evidence>
<keyword evidence="9" id="KW-0663">Pyridoxal phosphate</keyword>
<comment type="cofactor">
    <cofactor evidence="1">
        <name>pyridoxal 5'-phosphate</name>
        <dbReference type="ChEBI" id="CHEBI:597326"/>
    </cofactor>
</comment>
<comment type="pathway">
    <text evidence="5">Amino-acid biosynthesis; L-leucine biosynthesis; L-leucine from 3-methyl-2-oxobutanoate: step 4/4.</text>
</comment>
<comment type="pathway">
    <text evidence="3">Amino-acid biosynthesis; L-isoleucine biosynthesis; L-isoleucine from 2-oxobutanoate: step 4/4.</text>
</comment>
<evidence type="ECO:0000256" key="4">
    <source>
        <dbReference type="ARBA" id="ARBA00004931"/>
    </source>
</evidence>
<dbReference type="GO" id="GO:0008652">
    <property type="term" value="P:amino acid biosynthetic process"/>
    <property type="evidence" value="ECO:0007669"/>
    <property type="project" value="UniProtKB-ARBA"/>
</dbReference>
<dbReference type="Gene3D" id="3.20.10.10">
    <property type="entry name" value="D-amino Acid Aminotransferase, subunit A, domain 2"/>
    <property type="match status" value="1"/>
</dbReference>
<dbReference type="InterPro" id="IPR036038">
    <property type="entry name" value="Aminotransferase-like"/>
</dbReference>
<dbReference type="GO" id="GO:0004084">
    <property type="term" value="F:branched-chain-amino-acid transaminase activity"/>
    <property type="evidence" value="ECO:0007669"/>
    <property type="project" value="UniProtKB-EC"/>
</dbReference>
<evidence type="ECO:0000256" key="8">
    <source>
        <dbReference type="ARBA" id="ARBA00014472"/>
    </source>
</evidence>
<keyword evidence="14" id="KW-0808">Transferase</keyword>
<evidence type="ECO:0000256" key="10">
    <source>
        <dbReference type="ARBA" id="ARBA00023304"/>
    </source>
</evidence>
<dbReference type="InterPro" id="IPR043132">
    <property type="entry name" value="BCAT-like_C"/>
</dbReference>
<evidence type="ECO:0000256" key="11">
    <source>
        <dbReference type="ARBA" id="ARBA00048212"/>
    </source>
</evidence>
<keyword evidence="10" id="KW-0100">Branched-chain amino acid biosynthesis</keyword>
<comment type="catalytic activity">
    <reaction evidence="13">
        <text>L-leucine + 2-oxoglutarate = 4-methyl-2-oxopentanoate + L-glutamate</text>
        <dbReference type="Rhea" id="RHEA:18321"/>
        <dbReference type="ChEBI" id="CHEBI:16810"/>
        <dbReference type="ChEBI" id="CHEBI:17865"/>
        <dbReference type="ChEBI" id="CHEBI:29985"/>
        <dbReference type="ChEBI" id="CHEBI:57427"/>
        <dbReference type="EC" id="2.6.1.42"/>
    </reaction>
</comment>
<keyword evidence="14" id="KW-0032">Aminotransferase</keyword>
<dbReference type="PANTHER" id="PTHR42743">
    <property type="entry name" value="AMINO-ACID AMINOTRANSFERASE"/>
    <property type="match status" value="1"/>
</dbReference>
<evidence type="ECO:0000256" key="7">
    <source>
        <dbReference type="ARBA" id="ARBA00013053"/>
    </source>
</evidence>
<dbReference type="PANTHER" id="PTHR42743:SF11">
    <property type="entry name" value="AMINODEOXYCHORISMATE LYASE"/>
    <property type="match status" value="1"/>
</dbReference>
<comment type="catalytic activity">
    <reaction evidence="12">
        <text>L-isoleucine + 2-oxoglutarate = (S)-3-methyl-2-oxopentanoate + L-glutamate</text>
        <dbReference type="Rhea" id="RHEA:24801"/>
        <dbReference type="ChEBI" id="CHEBI:16810"/>
        <dbReference type="ChEBI" id="CHEBI:29985"/>
        <dbReference type="ChEBI" id="CHEBI:35146"/>
        <dbReference type="ChEBI" id="CHEBI:58045"/>
        <dbReference type="EC" id="2.6.1.42"/>
    </reaction>
</comment>
<name>A0A8J3DM49_9HYPH</name>
<dbReference type="CDD" id="cd01558">
    <property type="entry name" value="D-AAT_like"/>
    <property type="match status" value="1"/>
</dbReference>
<dbReference type="Proteomes" id="UP000641137">
    <property type="component" value="Unassembled WGS sequence"/>
</dbReference>
<reference evidence="14" key="2">
    <citation type="submission" date="2020-09" db="EMBL/GenBank/DDBJ databases">
        <authorList>
            <person name="Sun Q."/>
            <person name="Kim S."/>
        </authorList>
    </citation>
    <scope>NUCLEOTIDE SEQUENCE</scope>
    <source>
        <strain evidence="14">KCTC 42097</strain>
    </source>
</reference>
<dbReference type="Gene3D" id="3.30.470.10">
    <property type="match status" value="1"/>
</dbReference>
<dbReference type="InterPro" id="IPR001544">
    <property type="entry name" value="Aminotrans_IV"/>
</dbReference>
<dbReference type="EMBL" id="BMZO01000002">
    <property type="protein sequence ID" value="GHC63810.1"/>
    <property type="molecule type" value="Genomic_DNA"/>
</dbReference>
<comment type="caution">
    <text evidence="14">The sequence shown here is derived from an EMBL/GenBank/DDBJ whole genome shotgun (WGS) entry which is preliminary data.</text>
</comment>
<keyword evidence="10" id="KW-0028">Amino-acid biosynthesis</keyword>
<evidence type="ECO:0000256" key="2">
    <source>
        <dbReference type="ARBA" id="ARBA00003109"/>
    </source>
</evidence>
<evidence type="ECO:0000313" key="15">
    <source>
        <dbReference type="Proteomes" id="UP000641137"/>
    </source>
</evidence>
<evidence type="ECO:0000256" key="12">
    <source>
        <dbReference type="ARBA" id="ARBA00048798"/>
    </source>
</evidence>
<dbReference type="EC" id="2.6.1.42" evidence="7"/>
<evidence type="ECO:0000313" key="14">
    <source>
        <dbReference type="EMBL" id="GHC63810.1"/>
    </source>
</evidence>
<dbReference type="GO" id="GO:0005829">
    <property type="term" value="C:cytosol"/>
    <property type="evidence" value="ECO:0007669"/>
    <property type="project" value="TreeGrafter"/>
</dbReference>
<dbReference type="InterPro" id="IPR050571">
    <property type="entry name" value="Class-IV_PLP-Dep_Aminotrnsfr"/>
</dbReference>
<evidence type="ECO:0000256" key="6">
    <source>
        <dbReference type="ARBA" id="ARBA00009320"/>
    </source>
</evidence>